<gene>
    <name evidence="1" type="ORF">B7C42_02527</name>
</gene>
<evidence type="ECO:0000313" key="1">
    <source>
        <dbReference type="EMBL" id="OXR45402.1"/>
    </source>
</evidence>
<dbReference type="InterPro" id="IPR047659">
    <property type="entry name" value="T7SS_assoc"/>
</dbReference>
<reference evidence="1 2" key="1">
    <citation type="submission" date="2017-07" db="EMBL/GenBank/DDBJ databases">
        <title>First draft Genome Sequence of Nocardia cerradoensis isolated from human infection.</title>
        <authorList>
            <person name="Carrasco G."/>
        </authorList>
    </citation>
    <scope>NUCLEOTIDE SEQUENCE [LARGE SCALE GENOMIC DNA]</scope>
    <source>
        <strain evidence="1 2">CNM20130759</strain>
    </source>
</reference>
<dbReference type="RefSeq" id="WP_189594914.1">
    <property type="nucleotide sequence ID" value="NZ_NGAF01000004.1"/>
</dbReference>
<organism evidence="1 2">
    <name type="scientific">Nocardia cerradoensis</name>
    <dbReference type="NCBI Taxonomy" id="85688"/>
    <lineage>
        <taxon>Bacteria</taxon>
        <taxon>Bacillati</taxon>
        <taxon>Actinomycetota</taxon>
        <taxon>Actinomycetes</taxon>
        <taxon>Mycobacteriales</taxon>
        <taxon>Nocardiaceae</taxon>
        <taxon>Nocardia</taxon>
    </lineage>
</organism>
<dbReference type="EMBL" id="NGAF01000004">
    <property type="protein sequence ID" value="OXR45402.1"/>
    <property type="molecule type" value="Genomic_DNA"/>
</dbReference>
<dbReference type="Proteomes" id="UP000215506">
    <property type="component" value="Unassembled WGS sequence"/>
</dbReference>
<keyword evidence="2" id="KW-1185">Reference proteome</keyword>
<protein>
    <recommendedName>
        <fullName evidence="3">SseB protein N-terminal domain-containing protein</fullName>
    </recommendedName>
</protein>
<dbReference type="NCBIfam" id="NF033532">
    <property type="entry name" value="lone7para_assoc"/>
    <property type="match status" value="1"/>
</dbReference>
<accession>A0A231H9C8</accession>
<evidence type="ECO:0000313" key="2">
    <source>
        <dbReference type="Proteomes" id="UP000215506"/>
    </source>
</evidence>
<proteinExistence type="predicted"/>
<sequence>MTDNTPPPITPALRKAAAERPGGWVYVIDPFFPQDGNVPPYGIEGAWKVDDEGKISGEFQRNAKYRPSPVKLGMPKPGDDIERHLQLAATGYGTEESLTNALRSSDVYIPGDGTAETVIYSDSQGDFVALYTRPEIVPENYRFIERVPFETLLHRLPGDAAVVVNPGTPSSVRIPVAALIQGGPGR</sequence>
<name>A0A231H9C8_9NOCA</name>
<evidence type="ECO:0008006" key="3">
    <source>
        <dbReference type="Google" id="ProtNLM"/>
    </source>
</evidence>
<dbReference type="AlphaFoldDB" id="A0A231H9C8"/>
<comment type="caution">
    <text evidence="1">The sequence shown here is derived from an EMBL/GenBank/DDBJ whole genome shotgun (WGS) entry which is preliminary data.</text>
</comment>